<sequence>MLRTTRRRYLATFGTAGLAVTAGCISSDDPSYEGTWSRRGFDDARTGVSPARGPTGGLHIAWRASVHGGYPVSTPVIADETVYHLHTRGGIDRRHDTAVSAFDAATGEERWRTTVSVSGTDSLAYHHDSVVVADDRLYVRTFEGLHALSTVGEHLWTHPVPTTAQPYPIVAPPVVTDDVVVTATYGVRTPPVAVVAVDADTGETRWRVGFDARRIPWTLSAADGTVFVPFLRGDAGVVALDLTTGTNQWSRSLPVDGPVTISADTMLVPLRENATEFVAAVARRTRRLVWRVPAGRRTESGVAVTDDLAYYCADGVVVARRLDSGDRVWSFGPDPRVSLGWTPVVADELVYAVSARAREGSAPATLYALDRETGTPRGRGRLPRSVTRSGLAVVGGAAYVALGHGELLCVESCSGAVAGRCLLE</sequence>
<dbReference type="PANTHER" id="PTHR34512">
    <property type="entry name" value="CELL SURFACE PROTEIN"/>
    <property type="match status" value="1"/>
</dbReference>
<keyword evidence="3" id="KW-1185">Reference proteome</keyword>
<dbReference type="InterPro" id="IPR015943">
    <property type="entry name" value="WD40/YVTN_repeat-like_dom_sf"/>
</dbReference>
<evidence type="ECO:0000313" key="3">
    <source>
        <dbReference type="Proteomes" id="UP000011550"/>
    </source>
</evidence>
<dbReference type="GO" id="GO:0004674">
    <property type="term" value="F:protein serine/threonine kinase activity"/>
    <property type="evidence" value="ECO:0007669"/>
    <property type="project" value="UniProtKB-KW"/>
</dbReference>
<dbReference type="PROSITE" id="PS51257">
    <property type="entry name" value="PROKAR_LIPOPROTEIN"/>
    <property type="match status" value="1"/>
</dbReference>
<dbReference type="Proteomes" id="UP000011550">
    <property type="component" value="Unassembled WGS sequence"/>
</dbReference>
<keyword evidence="2" id="KW-0723">Serine/threonine-protein kinase</keyword>
<gene>
    <name evidence="2" type="ORF">C440_06997</name>
</gene>
<dbReference type="SMART" id="SM00564">
    <property type="entry name" value="PQQ"/>
    <property type="match status" value="6"/>
</dbReference>
<feature type="domain" description="Pyrrolo-quinoline quinone repeat" evidence="1">
    <location>
        <begin position="277"/>
        <end position="417"/>
    </location>
</feature>
<reference evidence="2 3" key="1">
    <citation type="journal article" date="2014" name="PLoS Genet.">
        <title>Phylogenetically driven sequencing of extremely halophilic archaea reveals strategies for static and dynamic osmo-response.</title>
        <authorList>
            <person name="Becker E.A."/>
            <person name="Seitzer P.M."/>
            <person name="Tritt A."/>
            <person name="Larsen D."/>
            <person name="Krusor M."/>
            <person name="Yao A.I."/>
            <person name="Wu D."/>
            <person name="Madern D."/>
            <person name="Eisen J.A."/>
            <person name="Darling A.E."/>
            <person name="Facciotti M.T."/>
        </authorList>
    </citation>
    <scope>NUCLEOTIDE SEQUENCE [LARGE SCALE GENOMIC DNA]</scope>
    <source>
        <strain evidence="2 3">ATCC BAA-1512</strain>
    </source>
</reference>
<dbReference type="PANTHER" id="PTHR34512:SF30">
    <property type="entry name" value="OUTER MEMBRANE PROTEIN ASSEMBLY FACTOR BAMB"/>
    <property type="match status" value="1"/>
</dbReference>
<dbReference type="Pfam" id="PF13360">
    <property type="entry name" value="PQQ_2"/>
    <property type="match status" value="2"/>
</dbReference>
<feature type="domain" description="Pyrrolo-quinoline quinone repeat" evidence="1">
    <location>
        <begin position="96"/>
        <end position="253"/>
    </location>
</feature>
<dbReference type="Gene3D" id="2.130.10.10">
    <property type="entry name" value="YVTN repeat-like/Quinoprotein amine dehydrogenase"/>
    <property type="match status" value="2"/>
</dbReference>
<accession>M0IFE5</accession>
<keyword evidence="2" id="KW-0418">Kinase</keyword>
<dbReference type="EMBL" id="AOLN01000011">
    <property type="protein sequence ID" value="ELZ94802.1"/>
    <property type="molecule type" value="Genomic_DNA"/>
</dbReference>
<dbReference type="SUPFAM" id="SSF50998">
    <property type="entry name" value="Quinoprotein alcohol dehydrogenase-like"/>
    <property type="match status" value="1"/>
</dbReference>
<dbReference type="InterPro" id="IPR011047">
    <property type="entry name" value="Quinoprotein_ADH-like_sf"/>
</dbReference>
<dbReference type="STRING" id="662479.C440_06997"/>
<evidence type="ECO:0000259" key="1">
    <source>
        <dbReference type="Pfam" id="PF13360"/>
    </source>
</evidence>
<dbReference type="InterPro" id="IPR002372">
    <property type="entry name" value="PQQ_rpt_dom"/>
</dbReference>
<evidence type="ECO:0000313" key="2">
    <source>
        <dbReference type="EMBL" id="ELZ94802.1"/>
    </source>
</evidence>
<proteinExistence type="predicted"/>
<dbReference type="AlphaFoldDB" id="M0IFE5"/>
<keyword evidence="2" id="KW-0808">Transferase</keyword>
<dbReference type="PATRIC" id="fig|662479.7.peg.1412"/>
<name>M0IFE5_9EURY</name>
<protein>
    <submittedName>
        <fullName evidence="2">Serine/threonine protein kinase-like protein</fullName>
    </submittedName>
</protein>
<comment type="caution">
    <text evidence="2">The sequence shown here is derived from an EMBL/GenBank/DDBJ whole genome shotgun (WGS) entry which is preliminary data.</text>
</comment>
<dbReference type="InterPro" id="IPR018391">
    <property type="entry name" value="PQQ_b-propeller_rpt"/>
</dbReference>
<organism evidence="2 3">
    <name type="scientific">Haloferax mucosum ATCC BAA-1512</name>
    <dbReference type="NCBI Taxonomy" id="662479"/>
    <lineage>
        <taxon>Archaea</taxon>
        <taxon>Methanobacteriati</taxon>
        <taxon>Methanobacteriota</taxon>
        <taxon>Stenosarchaea group</taxon>
        <taxon>Halobacteria</taxon>
        <taxon>Halobacteriales</taxon>
        <taxon>Haloferacaceae</taxon>
        <taxon>Haloferax</taxon>
    </lineage>
</organism>
<dbReference type="RefSeq" id="WP_008319614.1">
    <property type="nucleotide sequence ID" value="NZ_AOLN01000011.1"/>
</dbReference>